<name>A0A1W9ZXP6_MYCAN</name>
<comment type="caution">
    <text evidence="2">The sequence shown here is derived from an EMBL/GenBank/DDBJ whole genome shotgun (WGS) entry which is preliminary data.</text>
</comment>
<dbReference type="EMBL" id="MVHE01000010">
    <property type="protein sequence ID" value="ORA22465.1"/>
    <property type="molecule type" value="Genomic_DNA"/>
</dbReference>
<dbReference type="Gene3D" id="3.40.640.10">
    <property type="entry name" value="Type I PLP-dependent aspartate aminotransferase-like (Major domain)"/>
    <property type="match status" value="1"/>
</dbReference>
<organism evidence="2 3">
    <name type="scientific">Mycobacterium angelicum</name>
    <dbReference type="NCBI Taxonomy" id="470074"/>
    <lineage>
        <taxon>Bacteria</taxon>
        <taxon>Bacillati</taxon>
        <taxon>Actinomycetota</taxon>
        <taxon>Actinomycetes</taxon>
        <taxon>Mycobacteriales</taxon>
        <taxon>Mycobacteriaceae</taxon>
        <taxon>Mycobacterium</taxon>
    </lineage>
</organism>
<gene>
    <name evidence="2" type="ORF">BST12_09640</name>
</gene>
<evidence type="ECO:0000259" key="1">
    <source>
        <dbReference type="Pfam" id="PF00155"/>
    </source>
</evidence>
<dbReference type="Proteomes" id="UP000192284">
    <property type="component" value="Unassembled WGS sequence"/>
</dbReference>
<dbReference type="CDD" id="cd00609">
    <property type="entry name" value="AAT_like"/>
    <property type="match status" value="1"/>
</dbReference>
<reference evidence="2 3" key="1">
    <citation type="submission" date="2017-02" db="EMBL/GenBank/DDBJ databases">
        <title>The new phylogeny of genus Mycobacterium.</title>
        <authorList>
            <person name="Tortoli E."/>
            <person name="Trovato A."/>
            <person name="Cirillo D.M."/>
        </authorList>
    </citation>
    <scope>NUCLEOTIDE SEQUENCE [LARGE SCALE GENOMIC DNA]</scope>
    <source>
        <strain evidence="2 3">DSM 45057</strain>
    </source>
</reference>
<dbReference type="InterPro" id="IPR004839">
    <property type="entry name" value="Aminotransferase_I/II_large"/>
</dbReference>
<feature type="domain" description="Aminotransferase class I/classII large" evidence="1">
    <location>
        <begin position="144"/>
        <end position="363"/>
    </location>
</feature>
<evidence type="ECO:0000313" key="2">
    <source>
        <dbReference type="EMBL" id="ORA22465.1"/>
    </source>
</evidence>
<sequence>MRSHIEAAADHLRNDSEEMRQCSPEQLLYHEYLQAGAPHGPALYAVKGEHWNGVSPKFLEFVNAFQFDRATMGYAESGYGIQRHRNFLRGLIVGEHDLTGREPAAGLDIDVGCLAMTTRMAMYDMAKVAMRQAKQNFPGTTPVALVPTPAWDYRGIFKDVGFEVVFLPLTPKNGWLPDLEAWDAIVRDTVADGTRHVAMAVTNPQHNPTGMQWPVTVTQYLLELTARQGGFLLLDDAYYCVHDPRVARVNHLKAMLDAFDRNDGDNELVASGMFDRWVATRPFGKQFSCNTMGVAAITTSPKMLRHLSRESWINRYHTNTHNAELMCAWLATPEAAAWTIETGLFYTRQKELVRTRLKARMGWPDTGLCVGPSTSYMLIEIPKVYQRAEGGIDCFRDDLFFATGTLVSASLFNQTAPVPFVRLHLGSHPDVIEEFLRRWQAAGLHYDMPKPFGGKAALARPLVF</sequence>
<accession>A0A1W9ZXP6</accession>
<keyword evidence="3" id="KW-1185">Reference proteome</keyword>
<dbReference type="AlphaFoldDB" id="A0A1W9ZXP6"/>
<dbReference type="GO" id="GO:0030170">
    <property type="term" value="F:pyridoxal phosphate binding"/>
    <property type="evidence" value="ECO:0007669"/>
    <property type="project" value="InterPro"/>
</dbReference>
<keyword evidence="2" id="KW-0808">Transferase</keyword>
<dbReference type="InterPro" id="IPR015421">
    <property type="entry name" value="PyrdxlP-dep_Trfase_major"/>
</dbReference>
<proteinExistence type="predicted"/>
<protein>
    <submittedName>
        <fullName evidence="2">Aminotransferase</fullName>
    </submittedName>
</protein>
<dbReference type="InterPro" id="IPR015424">
    <property type="entry name" value="PyrdxlP-dep_Trfase"/>
</dbReference>
<keyword evidence="2" id="KW-0032">Aminotransferase</keyword>
<dbReference type="GO" id="GO:0008483">
    <property type="term" value="F:transaminase activity"/>
    <property type="evidence" value="ECO:0007669"/>
    <property type="project" value="UniProtKB-KW"/>
</dbReference>
<dbReference type="SUPFAM" id="SSF53383">
    <property type="entry name" value="PLP-dependent transferases"/>
    <property type="match status" value="1"/>
</dbReference>
<dbReference type="Pfam" id="PF00155">
    <property type="entry name" value="Aminotran_1_2"/>
    <property type="match status" value="1"/>
</dbReference>
<evidence type="ECO:0000313" key="3">
    <source>
        <dbReference type="Proteomes" id="UP000192284"/>
    </source>
</evidence>